<gene>
    <name evidence="2" type="ORF">B0J12DRAFT_702062</name>
</gene>
<comment type="caution">
    <text evidence="2">The sequence shown here is derived from an EMBL/GenBank/DDBJ whole genome shotgun (WGS) entry which is preliminary data.</text>
</comment>
<organism evidence="2 3">
    <name type="scientific">Macrophomina phaseolina</name>
    <dbReference type="NCBI Taxonomy" id="35725"/>
    <lineage>
        <taxon>Eukaryota</taxon>
        <taxon>Fungi</taxon>
        <taxon>Dikarya</taxon>
        <taxon>Ascomycota</taxon>
        <taxon>Pezizomycotina</taxon>
        <taxon>Dothideomycetes</taxon>
        <taxon>Dothideomycetes incertae sedis</taxon>
        <taxon>Botryosphaeriales</taxon>
        <taxon>Botryosphaeriaceae</taxon>
        <taxon>Macrophomina</taxon>
    </lineage>
</organism>
<accession>A0ABQ8G359</accession>
<sequence>MASDCGCAFLALRMLVRVEELTATFEVPLETALQATEEAESHSLAVLSCDTCRQQRLPLTAVTILCARLVEWLRQSWSLDDEPEPEPDAHRAAGASHAASKNMADYKTEHQHPPRQLRKFSLGNYNLDPDEAAALSHELMTLRLTRFSAVLGSLEAALVPPGPSALSSSPGGSTTCPREPAPIAPACLDLVRSNLRLLRTCIRRLKARSLLNTGSSITTTANPGVFDARLSDRPRSFQASW</sequence>
<evidence type="ECO:0000313" key="2">
    <source>
        <dbReference type="EMBL" id="KAH7043310.1"/>
    </source>
</evidence>
<proteinExistence type="predicted"/>
<dbReference type="Proteomes" id="UP000774617">
    <property type="component" value="Unassembled WGS sequence"/>
</dbReference>
<feature type="region of interest" description="Disordered" evidence="1">
    <location>
        <begin position="80"/>
        <end position="114"/>
    </location>
</feature>
<name>A0ABQ8G359_9PEZI</name>
<evidence type="ECO:0000256" key="1">
    <source>
        <dbReference type="SAM" id="MobiDB-lite"/>
    </source>
</evidence>
<reference evidence="2 3" key="1">
    <citation type="journal article" date="2021" name="Nat. Commun.">
        <title>Genetic determinants of endophytism in the Arabidopsis root mycobiome.</title>
        <authorList>
            <person name="Mesny F."/>
            <person name="Miyauchi S."/>
            <person name="Thiergart T."/>
            <person name="Pickel B."/>
            <person name="Atanasova L."/>
            <person name="Karlsson M."/>
            <person name="Huettel B."/>
            <person name="Barry K.W."/>
            <person name="Haridas S."/>
            <person name="Chen C."/>
            <person name="Bauer D."/>
            <person name="Andreopoulos W."/>
            <person name="Pangilinan J."/>
            <person name="LaButti K."/>
            <person name="Riley R."/>
            <person name="Lipzen A."/>
            <person name="Clum A."/>
            <person name="Drula E."/>
            <person name="Henrissat B."/>
            <person name="Kohler A."/>
            <person name="Grigoriev I.V."/>
            <person name="Martin F.M."/>
            <person name="Hacquard S."/>
        </authorList>
    </citation>
    <scope>NUCLEOTIDE SEQUENCE [LARGE SCALE GENOMIC DNA]</scope>
    <source>
        <strain evidence="2 3">MPI-SDFR-AT-0080</strain>
    </source>
</reference>
<keyword evidence="3" id="KW-1185">Reference proteome</keyword>
<dbReference type="EMBL" id="JAGTJR010000023">
    <property type="protein sequence ID" value="KAH7043310.1"/>
    <property type="molecule type" value="Genomic_DNA"/>
</dbReference>
<evidence type="ECO:0000313" key="3">
    <source>
        <dbReference type="Proteomes" id="UP000774617"/>
    </source>
</evidence>
<protein>
    <submittedName>
        <fullName evidence="2">Uncharacterized protein</fullName>
    </submittedName>
</protein>